<dbReference type="InterPro" id="IPR014905">
    <property type="entry name" value="HIRAN"/>
</dbReference>
<feature type="domain" description="HIRAN" evidence="3">
    <location>
        <begin position="62"/>
        <end position="160"/>
    </location>
</feature>
<keyword evidence="5" id="KW-1185">Reference proteome</keyword>
<proteinExistence type="predicted"/>
<dbReference type="RefSeq" id="WP_154344743.1">
    <property type="nucleotide sequence ID" value="NZ_WKJD01000004.1"/>
</dbReference>
<accession>A0A6L5QXJ1</accession>
<dbReference type="GO" id="GO:0003676">
    <property type="term" value="F:nucleic acid binding"/>
    <property type="evidence" value="ECO:0007669"/>
    <property type="project" value="InterPro"/>
</dbReference>
<dbReference type="Proteomes" id="UP000476511">
    <property type="component" value="Unassembled WGS sequence"/>
</dbReference>
<evidence type="ECO:0000259" key="3">
    <source>
        <dbReference type="SMART" id="SM00910"/>
    </source>
</evidence>
<protein>
    <recommendedName>
        <fullName evidence="3">HIRAN domain-containing protein</fullName>
    </recommendedName>
</protein>
<evidence type="ECO:0000313" key="5">
    <source>
        <dbReference type="Proteomes" id="UP000476511"/>
    </source>
</evidence>
<evidence type="ECO:0000313" key="4">
    <source>
        <dbReference type="EMBL" id="MRX42343.1"/>
    </source>
</evidence>
<comment type="caution">
    <text evidence="4">The sequence shown here is derived from an EMBL/GenBank/DDBJ whole genome shotgun (WGS) entry which is preliminary data.</text>
</comment>
<dbReference type="SMART" id="SM00910">
    <property type="entry name" value="HIRAN"/>
    <property type="match status" value="1"/>
</dbReference>
<gene>
    <name evidence="4" type="ORF">GJR97_01235</name>
</gene>
<evidence type="ECO:0000256" key="2">
    <source>
        <dbReference type="ARBA" id="ARBA00022801"/>
    </source>
</evidence>
<dbReference type="EMBL" id="WKJD01000004">
    <property type="protein sequence ID" value="MRX42343.1"/>
    <property type="molecule type" value="Genomic_DNA"/>
</dbReference>
<dbReference type="Pfam" id="PF08797">
    <property type="entry name" value="HIRAN"/>
    <property type="match status" value="1"/>
</dbReference>
<dbReference type="GO" id="GO:0016818">
    <property type="term" value="F:hydrolase activity, acting on acid anhydrides, in phosphorus-containing anhydrides"/>
    <property type="evidence" value="ECO:0007669"/>
    <property type="project" value="InterPro"/>
</dbReference>
<keyword evidence="2" id="KW-0378">Hydrolase</keyword>
<reference evidence="4 5" key="1">
    <citation type="submission" date="2019-11" db="EMBL/GenBank/DDBJ databases">
        <title>Agromyces kandeliae sp. nov., isolated from mangrove soil.</title>
        <authorList>
            <person name="Wang R."/>
        </authorList>
    </citation>
    <scope>NUCLEOTIDE SEQUENCE [LARGE SCALE GENOMIC DNA]</scope>
    <source>
        <strain evidence="4 5">Q22</strain>
    </source>
</reference>
<evidence type="ECO:0000256" key="1">
    <source>
        <dbReference type="ARBA" id="ARBA00022723"/>
    </source>
</evidence>
<organism evidence="4 5">
    <name type="scientific">Agromyces kandeliae</name>
    <dbReference type="NCBI Taxonomy" id="2666141"/>
    <lineage>
        <taxon>Bacteria</taxon>
        <taxon>Bacillati</taxon>
        <taxon>Actinomycetota</taxon>
        <taxon>Actinomycetes</taxon>
        <taxon>Micrococcales</taxon>
        <taxon>Microbacteriaceae</taxon>
        <taxon>Agromyces</taxon>
    </lineage>
</organism>
<sequence>MTPRDEAQSRYLPSSRWDELLSPAVDPPRLRLVPYRGEWWLEETTTGQLVKVANRHLAALGIWTCAVRGVKYYGDAAKVASLSPGTPVQLVREPNNPHDANAIAVVADGLPVGHVNKQMAARMAHLLDAGDPLRAISVAGSAAGVEPDRVHVLAASPALLSHLLGERPTRAAESRGWFARLRACHLPSGDR</sequence>
<dbReference type="GO" id="GO:0008270">
    <property type="term" value="F:zinc ion binding"/>
    <property type="evidence" value="ECO:0007669"/>
    <property type="project" value="InterPro"/>
</dbReference>
<keyword evidence="1" id="KW-0479">Metal-binding</keyword>
<dbReference type="Gene3D" id="3.30.70.2330">
    <property type="match status" value="1"/>
</dbReference>
<name>A0A6L5QXJ1_9MICO</name>
<dbReference type="AlphaFoldDB" id="A0A6L5QXJ1"/>